<proteinExistence type="inferred from homology"/>
<dbReference type="SUPFAM" id="SSF51735">
    <property type="entry name" value="NAD(P)-binding Rossmann-fold domains"/>
    <property type="match status" value="1"/>
</dbReference>
<dbReference type="AlphaFoldDB" id="A0AAW1YNR5"/>
<dbReference type="Gene3D" id="3.40.50.720">
    <property type="entry name" value="NAD(P)-binding Rossmann-like Domain"/>
    <property type="match status" value="1"/>
</dbReference>
<keyword evidence="3" id="KW-0560">Oxidoreductase</keyword>
<evidence type="ECO:0000256" key="2">
    <source>
        <dbReference type="ARBA" id="ARBA00022857"/>
    </source>
</evidence>
<dbReference type="Proteomes" id="UP001457282">
    <property type="component" value="Unassembled WGS sequence"/>
</dbReference>
<evidence type="ECO:0000256" key="3">
    <source>
        <dbReference type="ARBA" id="ARBA00023002"/>
    </source>
</evidence>
<gene>
    <name evidence="4" type="ORF">M0R45_005765</name>
</gene>
<name>A0AAW1YNR5_RUBAR</name>
<evidence type="ECO:0000313" key="5">
    <source>
        <dbReference type="Proteomes" id="UP001457282"/>
    </source>
</evidence>
<keyword evidence="2" id="KW-0521">NADP</keyword>
<dbReference type="InterPro" id="IPR036291">
    <property type="entry name" value="NAD(P)-bd_dom_sf"/>
</dbReference>
<dbReference type="Pfam" id="PF00106">
    <property type="entry name" value="adh_short"/>
    <property type="match status" value="1"/>
</dbReference>
<organism evidence="4 5">
    <name type="scientific">Rubus argutus</name>
    <name type="common">Southern blackberry</name>
    <dbReference type="NCBI Taxonomy" id="59490"/>
    <lineage>
        <taxon>Eukaryota</taxon>
        <taxon>Viridiplantae</taxon>
        <taxon>Streptophyta</taxon>
        <taxon>Embryophyta</taxon>
        <taxon>Tracheophyta</taxon>
        <taxon>Spermatophyta</taxon>
        <taxon>Magnoliopsida</taxon>
        <taxon>eudicotyledons</taxon>
        <taxon>Gunneridae</taxon>
        <taxon>Pentapetalae</taxon>
        <taxon>rosids</taxon>
        <taxon>fabids</taxon>
        <taxon>Rosales</taxon>
        <taxon>Rosaceae</taxon>
        <taxon>Rosoideae</taxon>
        <taxon>Rosoideae incertae sedis</taxon>
        <taxon>Rubus</taxon>
    </lineage>
</organism>
<dbReference type="GO" id="GO:0016020">
    <property type="term" value="C:membrane"/>
    <property type="evidence" value="ECO:0007669"/>
    <property type="project" value="TreeGrafter"/>
</dbReference>
<dbReference type="PANTHER" id="PTHR43490">
    <property type="entry name" value="(+)-NEOMENTHOL DEHYDROGENASE"/>
    <property type="match status" value="1"/>
</dbReference>
<evidence type="ECO:0000256" key="1">
    <source>
        <dbReference type="ARBA" id="ARBA00006484"/>
    </source>
</evidence>
<comment type="similarity">
    <text evidence="1">Belongs to the short-chain dehydrogenases/reductases (SDR) family.</text>
</comment>
<evidence type="ECO:0000313" key="4">
    <source>
        <dbReference type="EMBL" id="KAK9950266.1"/>
    </source>
</evidence>
<dbReference type="InterPro" id="IPR002347">
    <property type="entry name" value="SDR_fam"/>
</dbReference>
<comment type="caution">
    <text evidence="4">The sequence shown here is derived from an EMBL/GenBank/DDBJ whole genome shotgun (WGS) entry which is preliminary data.</text>
</comment>
<dbReference type="EMBL" id="JBEDUW010000001">
    <property type="protein sequence ID" value="KAK9950266.1"/>
    <property type="molecule type" value="Genomic_DNA"/>
</dbReference>
<dbReference type="GO" id="GO:0016491">
    <property type="term" value="F:oxidoreductase activity"/>
    <property type="evidence" value="ECO:0007669"/>
    <property type="project" value="UniProtKB-KW"/>
</dbReference>
<accession>A0AAW1YNR5</accession>
<dbReference type="PANTHER" id="PTHR43490:SF98">
    <property type="entry name" value="OS02G0640600 PROTEIN"/>
    <property type="match status" value="1"/>
</dbReference>
<reference evidence="4 5" key="1">
    <citation type="journal article" date="2023" name="G3 (Bethesda)">
        <title>A chromosome-length genome assembly and annotation of blackberry (Rubus argutus, cv. 'Hillquist').</title>
        <authorList>
            <person name="Bruna T."/>
            <person name="Aryal R."/>
            <person name="Dudchenko O."/>
            <person name="Sargent D.J."/>
            <person name="Mead D."/>
            <person name="Buti M."/>
            <person name="Cavallini A."/>
            <person name="Hytonen T."/>
            <person name="Andres J."/>
            <person name="Pham M."/>
            <person name="Weisz D."/>
            <person name="Mascagni F."/>
            <person name="Usai G."/>
            <person name="Natali L."/>
            <person name="Bassil N."/>
            <person name="Fernandez G.E."/>
            <person name="Lomsadze A."/>
            <person name="Armour M."/>
            <person name="Olukolu B."/>
            <person name="Poorten T."/>
            <person name="Britton C."/>
            <person name="Davik J."/>
            <person name="Ashrafi H."/>
            <person name="Aiden E.L."/>
            <person name="Borodovsky M."/>
            <person name="Worthington M."/>
        </authorList>
    </citation>
    <scope>NUCLEOTIDE SEQUENCE [LARGE SCALE GENOMIC DNA]</scope>
    <source>
        <strain evidence="4">PI 553951</strain>
    </source>
</reference>
<sequence length="268" mass="29839">MASIAFGLRGFGYKPGMWIKRFSLGGNPPIMVSKQCLCFAFGHGLQIWYAVVTGSNKGIGLETVRQLASNGITVVLTARDEKRGLEAVEKRLTVFSNGNSSGLFFSSQKIRRRVIWLLKLEEFGHSDLVVFHQLDVRDPQAFLPLTNLSKVQNLIQETRYIGVSGTNIDAKAFKAASAVRYGQDDVEVNWNEIMTETYELSEECVKTNNYGAKNMTKTLLPLLQLSDSPRVVNVTSAMGTLKHIPNEWAKGVLSSDAENLTEERVNKY</sequence>
<keyword evidence="5" id="KW-1185">Reference proteome</keyword>
<protein>
    <submittedName>
        <fullName evidence="4">Uncharacterized protein</fullName>
    </submittedName>
</protein>